<dbReference type="AlphaFoldDB" id="A0A4P7GGQ7"/>
<evidence type="ECO:0000256" key="1">
    <source>
        <dbReference type="SAM" id="Phobius"/>
    </source>
</evidence>
<name>A0A4P7GGQ7_9ACTN</name>
<dbReference type="Pfam" id="PF04306">
    <property type="entry name" value="DUF456"/>
    <property type="match status" value="1"/>
</dbReference>
<dbReference type="EMBL" id="CP038267">
    <property type="protein sequence ID" value="QBR90923.1"/>
    <property type="molecule type" value="Genomic_DNA"/>
</dbReference>
<dbReference type="KEGG" id="noy:EXE57_00555"/>
<sequence length="157" mass="15845">MTPLEVVVAVAILLGLVGIVVPLLPGVLLVGAAILVWAIDTGGRTAWVVLGVALAVILIGAVLKYVLPGRRLQDSGVPTVTIWTGAGLGVIGFFVIPVVGLFLGFVLGVYLAERARVGDAARTSTTAALRAVGLSILIELTSGVLAAAAWVVGVTAT</sequence>
<feature type="transmembrane region" description="Helical" evidence="1">
    <location>
        <begin position="6"/>
        <end position="39"/>
    </location>
</feature>
<keyword evidence="1" id="KW-1133">Transmembrane helix</keyword>
<gene>
    <name evidence="2" type="ORF">EXE57_00555</name>
</gene>
<feature type="transmembrane region" description="Helical" evidence="1">
    <location>
        <begin position="46"/>
        <end position="67"/>
    </location>
</feature>
<accession>A0A4P7GGQ7</accession>
<keyword evidence="1" id="KW-0812">Transmembrane</keyword>
<evidence type="ECO:0000313" key="2">
    <source>
        <dbReference type="EMBL" id="QBR90923.1"/>
    </source>
</evidence>
<feature type="transmembrane region" description="Helical" evidence="1">
    <location>
        <begin position="87"/>
        <end position="111"/>
    </location>
</feature>
<evidence type="ECO:0000313" key="3">
    <source>
        <dbReference type="Proteomes" id="UP000294894"/>
    </source>
</evidence>
<dbReference type="Proteomes" id="UP000294894">
    <property type="component" value="Chromosome"/>
</dbReference>
<reference evidence="2 3" key="1">
    <citation type="submission" date="2019-03" db="EMBL/GenBank/DDBJ databases">
        <title>Three New Species of Nocardioides, Nocardioides euryhalodurans sp. nov., Nocardioides seonyuensis sp. nov. and Nocardioides eburneoflavus sp. nov., Iolated from Soil.</title>
        <authorList>
            <person name="Roh S.G."/>
            <person name="Lee C."/>
            <person name="Kim M.-K."/>
            <person name="Kim S.B."/>
        </authorList>
    </citation>
    <scope>NUCLEOTIDE SEQUENCE [LARGE SCALE GENOMIC DNA]</scope>
    <source>
        <strain evidence="2 3">MMS17-SY117</strain>
    </source>
</reference>
<keyword evidence="3" id="KW-1185">Reference proteome</keyword>
<keyword evidence="1" id="KW-0472">Membrane</keyword>
<proteinExistence type="predicted"/>
<feature type="transmembrane region" description="Helical" evidence="1">
    <location>
        <begin position="131"/>
        <end position="152"/>
    </location>
</feature>
<organism evidence="2 3">
    <name type="scientific">Nocardioides euryhalodurans</name>
    <dbReference type="NCBI Taxonomy" id="2518370"/>
    <lineage>
        <taxon>Bacteria</taxon>
        <taxon>Bacillati</taxon>
        <taxon>Actinomycetota</taxon>
        <taxon>Actinomycetes</taxon>
        <taxon>Propionibacteriales</taxon>
        <taxon>Nocardioidaceae</taxon>
        <taxon>Nocardioides</taxon>
    </lineage>
</organism>
<dbReference type="InterPro" id="IPR007403">
    <property type="entry name" value="DUF456"/>
</dbReference>
<dbReference type="RefSeq" id="WP_135073013.1">
    <property type="nucleotide sequence ID" value="NZ_CP038267.1"/>
</dbReference>
<protein>
    <submittedName>
        <fullName evidence="2">DUF456 domain-containing protein</fullName>
    </submittedName>
</protein>